<keyword evidence="2" id="KW-1185">Reference proteome</keyword>
<gene>
    <name evidence="1" type="ORF">CVLEPA_LOCUS30761</name>
</gene>
<dbReference type="EMBL" id="CAWYQH010000163">
    <property type="protein sequence ID" value="CAK8697557.1"/>
    <property type="molecule type" value="Genomic_DNA"/>
</dbReference>
<proteinExistence type="predicted"/>
<organism evidence="1 2">
    <name type="scientific">Clavelina lepadiformis</name>
    <name type="common">Light-bulb sea squirt</name>
    <name type="synonym">Ascidia lepadiformis</name>
    <dbReference type="NCBI Taxonomy" id="159417"/>
    <lineage>
        <taxon>Eukaryota</taxon>
        <taxon>Metazoa</taxon>
        <taxon>Chordata</taxon>
        <taxon>Tunicata</taxon>
        <taxon>Ascidiacea</taxon>
        <taxon>Aplousobranchia</taxon>
        <taxon>Clavelinidae</taxon>
        <taxon>Clavelina</taxon>
    </lineage>
</organism>
<reference evidence="1 2" key="1">
    <citation type="submission" date="2024-02" db="EMBL/GenBank/DDBJ databases">
        <authorList>
            <person name="Daric V."/>
            <person name="Darras S."/>
        </authorList>
    </citation>
    <scope>NUCLEOTIDE SEQUENCE [LARGE SCALE GENOMIC DNA]</scope>
</reference>
<sequence>MFANLICSFKYPGGLFSSSKVTPSAIPLTIPFDRRVLHIMDGLCLIAVDKSITSCIVFLQCKNTAMDRALFTSFSFHIFTNSRKRNVVLGQKPREMKTM</sequence>
<comment type="caution">
    <text evidence="1">The sequence shown here is derived from an EMBL/GenBank/DDBJ whole genome shotgun (WGS) entry which is preliminary data.</text>
</comment>
<evidence type="ECO:0000313" key="1">
    <source>
        <dbReference type="EMBL" id="CAK8697557.1"/>
    </source>
</evidence>
<protein>
    <submittedName>
        <fullName evidence="1">Uncharacterized protein</fullName>
    </submittedName>
</protein>
<name>A0ABP0H1C0_CLALP</name>
<accession>A0ABP0H1C0</accession>
<dbReference type="Proteomes" id="UP001642483">
    <property type="component" value="Unassembled WGS sequence"/>
</dbReference>
<evidence type="ECO:0000313" key="2">
    <source>
        <dbReference type="Proteomes" id="UP001642483"/>
    </source>
</evidence>